<sequence>MLLAQINGGIDLHSRLKAGFIQHYYTEEEAKQGHQEIIRKLRNGEFQFIPEVYNLVIPNLRF</sequence>
<protein>
    <submittedName>
        <fullName evidence="1">Uncharacterized protein</fullName>
    </submittedName>
</protein>
<evidence type="ECO:0000313" key="1">
    <source>
        <dbReference type="EMBL" id="SNQ59900.1"/>
    </source>
</evidence>
<accession>A0A284VKU7</accession>
<reference evidence="2" key="1">
    <citation type="submission" date="2017-06" db="EMBL/GenBank/DDBJ databases">
        <authorList>
            <person name="Cremers G."/>
        </authorList>
    </citation>
    <scope>NUCLEOTIDE SEQUENCE [LARGE SCALE GENOMIC DNA]</scope>
</reference>
<proteinExistence type="predicted"/>
<name>A0A284VKU7_9EURY</name>
<organism evidence="1 2">
    <name type="scientific">Candidatus Methanoperedens nitratireducens</name>
    <dbReference type="NCBI Taxonomy" id="1392998"/>
    <lineage>
        <taxon>Archaea</taxon>
        <taxon>Methanobacteriati</taxon>
        <taxon>Methanobacteriota</taxon>
        <taxon>Stenosarchaea group</taxon>
        <taxon>Methanomicrobia</taxon>
        <taxon>Methanosarcinales</taxon>
        <taxon>ANME-2 cluster</taxon>
        <taxon>Candidatus Methanoperedentaceae</taxon>
        <taxon>Candidatus Methanoperedens</taxon>
    </lineage>
</organism>
<dbReference type="RefSeq" id="WP_096204198.1">
    <property type="nucleotide sequence ID" value="NZ_FZMP01000046.1"/>
</dbReference>
<dbReference type="AlphaFoldDB" id="A0A284VKU7"/>
<gene>
    <name evidence="1" type="ORF">MNV_140035</name>
</gene>
<evidence type="ECO:0000313" key="2">
    <source>
        <dbReference type="Proteomes" id="UP000218615"/>
    </source>
</evidence>
<dbReference type="EMBL" id="FZMP01000046">
    <property type="protein sequence ID" value="SNQ59900.1"/>
    <property type="molecule type" value="Genomic_DNA"/>
</dbReference>
<keyword evidence="2" id="KW-1185">Reference proteome</keyword>
<dbReference type="Proteomes" id="UP000218615">
    <property type="component" value="Unassembled WGS sequence"/>
</dbReference>